<keyword evidence="1" id="KW-0732">Signal</keyword>
<sequence>MQIKKVLAVVMSLCMAAGVVSYGAPVITHSITAQAAEVETDCYSFDEATGVLTLRGEVNNNVLTTFNYKYSDKIKSVITQYGTILPSNSRGLFAGLKNCTSIDLSKADSTCVSDMSSMFSRCSSLTNLNLNGFDTSGATNMYQMFNGCSKITTLDLSGFDTRKVTNMAGMFCSCSNLVNLDFRGYVQPDNSNLTGNLSLNNSDCGLFNTSNVRDMNNMFSYCSSLTSIDLSGFDTRNVTNMSYMFLDCKSLTSLDVSGFDVSKVTYINGLFHTCSGLTSLDVSGFNTSAANTISYMFCGCSGLTELDVSGFDTSNVEAMYNVFQGCSNLIELDLSGFDTSNVKYMDKMFGDCGKLKTLKINKNFKNITKEATLPNGEGWVNVKDPKTVVSGSGDFAIIENNGKNTYKRLPIEEETKPTYPTNIKVEYSEKYHQVRFTWDKVDGADRYGIAVYLAGKWRVQAQNITETVYTSPKNLTPGKTYKVAIAARVNGTWDTTNAIKNAVDVTIK</sequence>
<dbReference type="InterPro" id="IPR011889">
    <property type="entry name" value="Liste_lipo_26"/>
</dbReference>
<dbReference type="AlphaFoldDB" id="A0A1I1GKN4"/>
<name>A0A1I1GKN4_RUMAL</name>
<protein>
    <submittedName>
        <fullName evidence="2">Surface protein</fullName>
    </submittedName>
</protein>
<reference evidence="2 3" key="1">
    <citation type="submission" date="2016-10" db="EMBL/GenBank/DDBJ databases">
        <authorList>
            <person name="de Groot N.N."/>
        </authorList>
    </citation>
    <scope>NUCLEOTIDE SEQUENCE [LARGE SCALE GENOMIC DNA]</scope>
    <source>
        <strain evidence="2 3">AR67</strain>
    </source>
</reference>
<dbReference type="InterPro" id="IPR003961">
    <property type="entry name" value="FN3_dom"/>
</dbReference>
<feature type="chain" id="PRO_5010249403" evidence="1">
    <location>
        <begin position="36"/>
        <end position="508"/>
    </location>
</feature>
<dbReference type="SUPFAM" id="SSF49265">
    <property type="entry name" value="Fibronectin type III"/>
    <property type="match status" value="1"/>
</dbReference>
<dbReference type="RefSeq" id="WP_074960647.1">
    <property type="nucleotide sequence ID" value="NZ_FOKQ01000007.1"/>
</dbReference>
<dbReference type="EMBL" id="FOKQ01000007">
    <property type="protein sequence ID" value="SFC12016.1"/>
    <property type="molecule type" value="Genomic_DNA"/>
</dbReference>
<dbReference type="PANTHER" id="PTHR13318">
    <property type="entry name" value="PARTNER OF PAIRED, ISOFORM B-RELATED"/>
    <property type="match status" value="1"/>
</dbReference>
<organism evidence="2 3">
    <name type="scientific">Ruminococcus albus</name>
    <dbReference type="NCBI Taxonomy" id="1264"/>
    <lineage>
        <taxon>Bacteria</taxon>
        <taxon>Bacillati</taxon>
        <taxon>Bacillota</taxon>
        <taxon>Clostridia</taxon>
        <taxon>Eubacteriales</taxon>
        <taxon>Oscillospiraceae</taxon>
        <taxon>Ruminococcus</taxon>
    </lineage>
</organism>
<evidence type="ECO:0000313" key="3">
    <source>
        <dbReference type="Proteomes" id="UP000182192"/>
    </source>
</evidence>
<dbReference type="Proteomes" id="UP000182192">
    <property type="component" value="Unassembled WGS sequence"/>
</dbReference>
<dbReference type="InterPro" id="IPR036116">
    <property type="entry name" value="FN3_sf"/>
</dbReference>
<dbReference type="NCBIfam" id="TIGR02167">
    <property type="entry name" value="Liste_lipo_26"/>
    <property type="match status" value="7"/>
</dbReference>
<dbReference type="CDD" id="cd00063">
    <property type="entry name" value="FN3"/>
    <property type="match status" value="1"/>
</dbReference>
<gene>
    <name evidence="2" type="ORF">SAMN02910406_01207</name>
</gene>
<evidence type="ECO:0000256" key="1">
    <source>
        <dbReference type="SAM" id="SignalP"/>
    </source>
</evidence>
<dbReference type="InterPro" id="IPR032675">
    <property type="entry name" value="LRR_dom_sf"/>
</dbReference>
<dbReference type="GO" id="GO:0019005">
    <property type="term" value="C:SCF ubiquitin ligase complex"/>
    <property type="evidence" value="ECO:0007669"/>
    <property type="project" value="TreeGrafter"/>
</dbReference>
<dbReference type="InterPro" id="IPR013783">
    <property type="entry name" value="Ig-like_fold"/>
</dbReference>
<dbReference type="SUPFAM" id="SSF52058">
    <property type="entry name" value="L domain-like"/>
    <property type="match status" value="1"/>
</dbReference>
<dbReference type="GO" id="GO:0031146">
    <property type="term" value="P:SCF-dependent proteasomal ubiquitin-dependent protein catabolic process"/>
    <property type="evidence" value="ECO:0007669"/>
    <property type="project" value="TreeGrafter"/>
</dbReference>
<evidence type="ECO:0000313" key="2">
    <source>
        <dbReference type="EMBL" id="SFC12016.1"/>
    </source>
</evidence>
<feature type="signal peptide" evidence="1">
    <location>
        <begin position="1"/>
        <end position="35"/>
    </location>
</feature>
<proteinExistence type="predicted"/>
<dbReference type="OrthoDB" id="2255372at2"/>
<dbReference type="Gene3D" id="3.80.10.10">
    <property type="entry name" value="Ribonuclease Inhibitor"/>
    <property type="match status" value="2"/>
</dbReference>
<dbReference type="Gene3D" id="2.60.40.10">
    <property type="entry name" value="Immunoglobulins"/>
    <property type="match status" value="1"/>
</dbReference>
<accession>A0A1I1GKN4</accession>
<dbReference type="Pfam" id="PF03382">
    <property type="entry name" value="DUF285"/>
    <property type="match status" value="2"/>
</dbReference>
<dbReference type="InterPro" id="IPR005046">
    <property type="entry name" value="DUF285"/>
</dbReference>